<dbReference type="AlphaFoldDB" id="A0A401PJW8"/>
<evidence type="ECO:0000259" key="3">
    <source>
        <dbReference type="Pfam" id="PF24555"/>
    </source>
</evidence>
<keyword evidence="5" id="KW-1185">Reference proteome</keyword>
<dbReference type="STRING" id="75743.A0A401PJW8"/>
<feature type="region of interest" description="Disordered" evidence="2">
    <location>
        <begin position="110"/>
        <end position="157"/>
    </location>
</feature>
<keyword evidence="1" id="KW-0175">Coiled coil</keyword>
<reference evidence="4 5" key="1">
    <citation type="journal article" date="2018" name="Nat. Ecol. Evol.">
        <title>Shark genomes provide insights into elasmobranch evolution and the origin of vertebrates.</title>
        <authorList>
            <person name="Hara Y"/>
            <person name="Yamaguchi K"/>
            <person name="Onimaru K"/>
            <person name="Kadota M"/>
            <person name="Koyanagi M"/>
            <person name="Keeley SD"/>
            <person name="Tatsumi K"/>
            <person name="Tanaka K"/>
            <person name="Motone F"/>
            <person name="Kageyama Y"/>
            <person name="Nozu R"/>
            <person name="Adachi N"/>
            <person name="Nishimura O"/>
            <person name="Nakagawa R"/>
            <person name="Tanegashima C"/>
            <person name="Kiyatake I"/>
            <person name="Matsumoto R"/>
            <person name="Murakumo K"/>
            <person name="Nishida K"/>
            <person name="Terakita A"/>
            <person name="Kuratani S"/>
            <person name="Sato K"/>
            <person name="Hyodo S Kuraku.S."/>
        </authorList>
    </citation>
    <scope>NUCLEOTIDE SEQUENCE [LARGE SCALE GENOMIC DNA]</scope>
</reference>
<comment type="caution">
    <text evidence="4">The sequence shown here is derived from an EMBL/GenBank/DDBJ whole genome shotgun (WGS) entry which is preliminary data.</text>
</comment>
<evidence type="ECO:0000256" key="2">
    <source>
        <dbReference type="SAM" id="MobiDB-lite"/>
    </source>
</evidence>
<feature type="compositionally biased region" description="Basic and acidic residues" evidence="2">
    <location>
        <begin position="491"/>
        <end position="512"/>
    </location>
</feature>
<sequence length="828" mass="94838">MGTGGRALRGLKSRKRFHMATSRKHRDSIQQQSNTIDSDIQRGSYCEAEWQTPILSEKFQRRTERRPSTADSGDTALGTSCSDSTDDFCSSSGCSSFRPIRSQSVIPTAHVMPSTSGNPSSNLHPVDDQGFSSKSVRSSGSSDTKDQRSGKPWSSLSKLNGVEVSNFETRASEMEESSTSVKSLPVNSINLCRPTLHVLDDYYPNTEHLRLEEMVRKFETPNIEPTLNQSAFLDTIYDEPQYRFQECSKSEVPHDINGAGGKDKCSNYNMTFKSLPESKMSPNSVFLGSRACLRPNRVGSVPEGLHSLQEQQTPWAPVWLRGQAHAKQFDVRCNTRPCDLTTWQQQQLEGLRLQVEQMQILNHGSQQYPLAYSTLTHQERNKWDPLIKANESLLKEKEMVIERQKQQISQLELKMRESELQMHSALLGRPVPLNDVCILRLQESLRENAFLRAQYAERTETLNYEKLEVEKKLAPTEVEIRQLKESLKENTKKHTDDMKRMEEKVRGRDKHISNLKRKCQKEAEQNREKQQRIETLERYLADLPTLDDYQKQSRQLKDVELRCELLQSTVLDLETKLGEARARCREKDSILEKQKQKEMELVSTVHGLQEKVAKCLEDGVRLPIMDIEKLKSESTNLKGDYDRAMKIIDKQQKKMEQLTSQIQTLEECVAQEEGTSQGLREELSGKENGSQLLRKAMKELSAQNQELIERNLTLQEQVGQLDQSKKLPSESMQLLERLHLELARSLHDLQAICNILTQRAQGKDPNLSLLLGIQSMHCSNAEEGDWQNMELLTKRLTEVRQLGRDIDELRTRISDRYAQDMGDNCITQ</sequence>
<dbReference type="PANTHER" id="PTHR31075">
    <property type="entry name" value="CENTROSOMAL PROTEIN OF 85 KDA"/>
    <property type="match status" value="1"/>
</dbReference>
<feature type="region of interest" description="Disordered" evidence="2">
    <location>
        <begin position="1"/>
        <end position="43"/>
    </location>
</feature>
<dbReference type="OMA" id="HFSETDW"/>
<feature type="coiled-coil region" evidence="1">
    <location>
        <begin position="641"/>
        <end position="717"/>
    </location>
</feature>
<feature type="compositionally biased region" description="Polar residues" evidence="2">
    <location>
        <begin position="113"/>
        <end position="123"/>
    </location>
</feature>
<feature type="domain" description="Centrosomal protein of 85 kDa-like CC4 coiled-coil" evidence="3">
    <location>
        <begin position="632"/>
        <end position="715"/>
    </location>
</feature>
<evidence type="ECO:0000313" key="5">
    <source>
        <dbReference type="Proteomes" id="UP000288216"/>
    </source>
</evidence>
<dbReference type="Proteomes" id="UP000288216">
    <property type="component" value="Unassembled WGS sequence"/>
</dbReference>
<protein>
    <recommendedName>
        <fullName evidence="3">Centrosomal protein of 85 kDa-like CC4 coiled-coil domain-containing protein</fullName>
    </recommendedName>
</protein>
<feature type="compositionally biased region" description="Low complexity" evidence="2">
    <location>
        <begin position="132"/>
        <end position="142"/>
    </location>
</feature>
<dbReference type="PANTHER" id="PTHR31075:SF3">
    <property type="entry name" value="CENTROSOMAL PROTEIN OF 85 KDA"/>
    <property type="match status" value="1"/>
</dbReference>
<dbReference type="InterPro" id="IPR040210">
    <property type="entry name" value="Cep85/Cep85L"/>
</dbReference>
<feature type="compositionally biased region" description="Basic and acidic residues" evidence="2">
    <location>
        <begin position="58"/>
        <end position="68"/>
    </location>
</feature>
<feature type="coiled-coil region" evidence="1">
    <location>
        <begin position="387"/>
        <end position="421"/>
    </location>
</feature>
<dbReference type="OrthoDB" id="5972981at2759"/>
<accession>A0A401PJW8</accession>
<feature type="region of interest" description="Disordered" evidence="2">
    <location>
        <begin position="56"/>
        <end position="85"/>
    </location>
</feature>
<feature type="region of interest" description="Disordered" evidence="2">
    <location>
        <begin position="491"/>
        <end position="527"/>
    </location>
</feature>
<evidence type="ECO:0000256" key="1">
    <source>
        <dbReference type="SAM" id="Coils"/>
    </source>
</evidence>
<feature type="compositionally biased region" description="Polar residues" evidence="2">
    <location>
        <begin position="29"/>
        <end position="38"/>
    </location>
</feature>
<dbReference type="Pfam" id="PF24555">
    <property type="entry name" value="CC4_CEP85"/>
    <property type="match status" value="1"/>
</dbReference>
<gene>
    <name evidence="4" type="ORF">scyTo_0006770</name>
</gene>
<evidence type="ECO:0000313" key="4">
    <source>
        <dbReference type="EMBL" id="GCB73434.1"/>
    </source>
</evidence>
<dbReference type="EMBL" id="BFAA01002339">
    <property type="protein sequence ID" value="GCB73434.1"/>
    <property type="molecule type" value="Genomic_DNA"/>
</dbReference>
<name>A0A401PJW8_SCYTO</name>
<proteinExistence type="predicted"/>
<dbReference type="InterPro" id="IPR058190">
    <property type="entry name" value="CC4_CEP85"/>
</dbReference>
<organism evidence="4 5">
    <name type="scientific">Scyliorhinus torazame</name>
    <name type="common">Cloudy catshark</name>
    <name type="synonym">Catulus torazame</name>
    <dbReference type="NCBI Taxonomy" id="75743"/>
    <lineage>
        <taxon>Eukaryota</taxon>
        <taxon>Metazoa</taxon>
        <taxon>Chordata</taxon>
        <taxon>Craniata</taxon>
        <taxon>Vertebrata</taxon>
        <taxon>Chondrichthyes</taxon>
        <taxon>Elasmobranchii</taxon>
        <taxon>Galeomorphii</taxon>
        <taxon>Galeoidea</taxon>
        <taxon>Carcharhiniformes</taxon>
        <taxon>Scyliorhinidae</taxon>
        <taxon>Scyliorhinus</taxon>
    </lineage>
</organism>
<feature type="compositionally biased region" description="Basic residues" evidence="2">
    <location>
        <begin position="9"/>
        <end position="26"/>
    </location>
</feature>
<dbReference type="GO" id="GO:0005813">
    <property type="term" value="C:centrosome"/>
    <property type="evidence" value="ECO:0007669"/>
    <property type="project" value="TreeGrafter"/>
</dbReference>